<dbReference type="AlphaFoldDB" id="A0A9W6HEI2"/>
<gene>
    <name evidence="2" type="ORF">GCM10017586_03530</name>
</gene>
<evidence type="ECO:0000313" key="3">
    <source>
        <dbReference type="Proteomes" id="UP001142317"/>
    </source>
</evidence>
<sequence>MSFQRGCRLPRPRAACGTISAYRRHLRDGTPVDDACREAKRAHNRARSTSAAARLERAAAEEAAKTAAATAAAPPAPPAALPTTEEGHVSRLEVLKEMLQTSRDTIAALQGREPSRLYLLLREQREIVREISEIQGNGQVKGVTLADQLAAAREARAQRAAGA</sequence>
<dbReference type="EMBL" id="BSEO01000001">
    <property type="protein sequence ID" value="GLJ78671.1"/>
    <property type="molecule type" value="Genomic_DNA"/>
</dbReference>
<evidence type="ECO:0000313" key="2">
    <source>
        <dbReference type="EMBL" id="GLJ78671.1"/>
    </source>
</evidence>
<accession>A0A9W6HEI2</accession>
<proteinExistence type="predicted"/>
<reference evidence="2" key="1">
    <citation type="journal article" date="2014" name="Int. J. Syst. Evol. Microbiol.">
        <title>Complete genome sequence of Corynebacterium casei LMG S-19264T (=DSM 44701T), isolated from a smear-ripened cheese.</title>
        <authorList>
            <consortium name="US DOE Joint Genome Institute (JGI-PGF)"/>
            <person name="Walter F."/>
            <person name="Albersmeier A."/>
            <person name="Kalinowski J."/>
            <person name="Ruckert C."/>
        </authorList>
    </citation>
    <scope>NUCLEOTIDE SEQUENCE</scope>
    <source>
        <strain evidence="2">VKM Ac-1447</strain>
    </source>
</reference>
<organism evidence="2 3">
    <name type="scientific">Microbacterium imperiale</name>
    <dbReference type="NCBI Taxonomy" id="33884"/>
    <lineage>
        <taxon>Bacteria</taxon>
        <taxon>Bacillati</taxon>
        <taxon>Actinomycetota</taxon>
        <taxon>Actinomycetes</taxon>
        <taxon>Micrococcales</taxon>
        <taxon>Microbacteriaceae</taxon>
        <taxon>Microbacterium</taxon>
    </lineage>
</organism>
<protein>
    <submittedName>
        <fullName evidence="2">Uncharacterized protein</fullName>
    </submittedName>
</protein>
<comment type="caution">
    <text evidence="2">The sequence shown here is derived from an EMBL/GenBank/DDBJ whole genome shotgun (WGS) entry which is preliminary data.</text>
</comment>
<feature type="region of interest" description="Disordered" evidence="1">
    <location>
        <begin position="41"/>
        <end position="85"/>
    </location>
</feature>
<feature type="compositionally biased region" description="Basic and acidic residues" evidence="1">
    <location>
        <begin position="54"/>
        <end position="64"/>
    </location>
</feature>
<name>A0A9W6HEI2_9MICO</name>
<dbReference type="Proteomes" id="UP001142317">
    <property type="component" value="Unassembled WGS sequence"/>
</dbReference>
<reference evidence="2" key="2">
    <citation type="submission" date="2023-01" db="EMBL/GenBank/DDBJ databases">
        <authorList>
            <person name="Sun Q."/>
            <person name="Evtushenko L."/>
        </authorList>
    </citation>
    <scope>NUCLEOTIDE SEQUENCE</scope>
    <source>
        <strain evidence="2">VKM Ac-1447</strain>
    </source>
</reference>
<keyword evidence="3" id="KW-1185">Reference proteome</keyword>
<evidence type="ECO:0000256" key="1">
    <source>
        <dbReference type="SAM" id="MobiDB-lite"/>
    </source>
</evidence>